<dbReference type="GO" id="GO:0009390">
    <property type="term" value="C:dimethyl sulfoxide reductase complex"/>
    <property type="evidence" value="ECO:0007669"/>
    <property type="project" value="TreeGrafter"/>
</dbReference>
<keyword evidence="1" id="KW-0812">Transmembrane</keyword>
<keyword evidence="1" id="KW-1133">Transmembrane helix</keyword>
<dbReference type="RefSeq" id="WP_062253358.1">
    <property type="nucleotide sequence ID" value="NZ_CP014229.1"/>
</dbReference>
<feature type="transmembrane region" description="Helical" evidence="1">
    <location>
        <begin position="6"/>
        <end position="28"/>
    </location>
</feature>
<feature type="transmembrane region" description="Helical" evidence="1">
    <location>
        <begin position="172"/>
        <end position="193"/>
    </location>
</feature>
<feature type="transmembrane region" description="Helical" evidence="1">
    <location>
        <begin position="78"/>
        <end position="95"/>
    </location>
</feature>
<sequence>MEGSLSLVIFTLLGQASAGMVLLLPFFADPETGRGRIAGGVALALLCAGALFSLGHLSDPWVSFYTITNAGTSWLSREIWFVGLLGAATLAWLVTRRAWIRWLAALVGLGLVYVMSRVYTLPTVPFWNSAATFWTFLASGLLTGAATLLFLNGLAARRDPEAARRLATGWQPVILVLAFGLRVLVLPLQWMASPMPDHVVLQCWTLAFLLAGAALGPLLLVRNGCRAALSGESRICPCPLAVRAGILCGLTWAGEICGRMLFYSGYTWFGM</sequence>
<dbReference type="GO" id="GO:0009389">
    <property type="term" value="F:dimethyl sulfoxide reductase activity"/>
    <property type="evidence" value="ECO:0007669"/>
    <property type="project" value="TreeGrafter"/>
</dbReference>
<dbReference type="Pfam" id="PF04976">
    <property type="entry name" value="DmsC"/>
    <property type="match status" value="1"/>
</dbReference>
<keyword evidence="3" id="KW-1185">Reference proteome</keyword>
<dbReference type="EMBL" id="CP014229">
    <property type="protein sequence ID" value="AMD90666.1"/>
    <property type="molecule type" value="Genomic_DNA"/>
</dbReference>
<dbReference type="GO" id="GO:0019645">
    <property type="term" value="P:anaerobic electron transport chain"/>
    <property type="evidence" value="ECO:0007669"/>
    <property type="project" value="InterPro"/>
</dbReference>
<evidence type="ECO:0000313" key="3">
    <source>
        <dbReference type="Proteomes" id="UP000069241"/>
    </source>
</evidence>
<keyword evidence="1" id="KW-0472">Membrane</keyword>
<accession>A0A120KMF2</accession>
<dbReference type="GO" id="GO:0005886">
    <property type="term" value="C:plasma membrane"/>
    <property type="evidence" value="ECO:0007669"/>
    <property type="project" value="TreeGrafter"/>
</dbReference>
<name>A0A120KMF2_9BACT</name>
<proteinExistence type="predicted"/>
<evidence type="ECO:0000256" key="1">
    <source>
        <dbReference type="SAM" id="Phobius"/>
    </source>
</evidence>
<protein>
    <submittedName>
        <fullName evidence="2">DMSO reductase</fullName>
    </submittedName>
</protein>
<gene>
    <name evidence="2" type="ORF">AXF13_11340</name>
</gene>
<dbReference type="AlphaFoldDB" id="A0A120KMF2"/>
<dbReference type="PANTHER" id="PTHR38095:SF1">
    <property type="entry name" value="ANAEROBIC DIMETHYL SULFOXIDE REDUCTASE CHAIN YNFH"/>
    <property type="match status" value="1"/>
</dbReference>
<dbReference type="KEGG" id="dfi:AXF13_11340"/>
<dbReference type="Proteomes" id="UP000069241">
    <property type="component" value="Chromosome"/>
</dbReference>
<feature type="transmembrane region" description="Helical" evidence="1">
    <location>
        <begin position="131"/>
        <end position="151"/>
    </location>
</feature>
<feature type="transmembrane region" description="Helical" evidence="1">
    <location>
        <begin position="199"/>
        <end position="221"/>
    </location>
</feature>
<feature type="transmembrane region" description="Helical" evidence="1">
    <location>
        <begin position="102"/>
        <end position="119"/>
    </location>
</feature>
<feature type="transmembrane region" description="Helical" evidence="1">
    <location>
        <begin position="40"/>
        <end position="58"/>
    </location>
</feature>
<reference evidence="3" key="1">
    <citation type="submission" date="2016-02" db="EMBL/GenBank/DDBJ databases">
        <authorList>
            <person name="Holder M.E."/>
            <person name="Ajami N.J."/>
            <person name="Petrosino J.F."/>
        </authorList>
    </citation>
    <scope>NUCLEOTIDE SEQUENCE [LARGE SCALE GENOMIC DNA]</scope>
    <source>
        <strain evidence="3">CCUG 45958</strain>
    </source>
</reference>
<dbReference type="InterPro" id="IPR007059">
    <property type="entry name" value="DmsC"/>
</dbReference>
<dbReference type="STRING" id="44742.AXF13_11340"/>
<dbReference type="PANTHER" id="PTHR38095">
    <property type="entry name" value="ANAEROBIC DIMETHYL SULFOXIDE REDUCTASE CHAIN YNFH"/>
    <property type="match status" value="1"/>
</dbReference>
<evidence type="ECO:0000313" key="2">
    <source>
        <dbReference type="EMBL" id="AMD90666.1"/>
    </source>
</evidence>
<organism evidence="2 3">
    <name type="scientific">Desulfovibrio fairfieldensis</name>
    <dbReference type="NCBI Taxonomy" id="44742"/>
    <lineage>
        <taxon>Bacteria</taxon>
        <taxon>Pseudomonadati</taxon>
        <taxon>Thermodesulfobacteriota</taxon>
        <taxon>Desulfovibrionia</taxon>
        <taxon>Desulfovibrionales</taxon>
        <taxon>Desulfovibrionaceae</taxon>
        <taxon>Desulfovibrio</taxon>
    </lineage>
</organism>